<dbReference type="PANTHER" id="PTHR13315">
    <property type="entry name" value="METALLO PHOSPHOESTERASE RELATED"/>
    <property type="match status" value="1"/>
</dbReference>
<keyword evidence="7 10" id="KW-1133">Transmembrane helix</keyword>
<keyword evidence="8 10" id="KW-0472">Membrane</keyword>
<feature type="domain" description="Calcineurin-like phosphoesterase" evidence="11">
    <location>
        <begin position="54"/>
        <end position="288"/>
    </location>
</feature>
<dbReference type="GO" id="GO:0006506">
    <property type="term" value="P:GPI anchor biosynthetic process"/>
    <property type="evidence" value="ECO:0007669"/>
    <property type="project" value="InterPro"/>
</dbReference>
<dbReference type="GO" id="GO:0016020">
    <property type="term" value="C:membrane"/>
    <property type="evidence" value="ECO:0007669"/>
    <property type="project" value="UniProtKB-SubCell"/>
</dbReference>
<keyword evidence="9" id="KW-0464">Manganese</keyword>
<evidence type="ECO:0000256" key="8">
    <source>
        <dbReference type="ARBA" id="ARBA00023136"/>
    </source>
</evidence>
<dbReference type="GO" id="GO:0016787">
    <property type="term" value="F:hydrolase activity"/>
    <property type="evidence" value="ECO:0007669"/>
    <property type="project" value="UniProtKB-KW"/>
</dbReference>
<dbReference type="InterPro" id="IPR033308">
    <property type="entry name" value="PGAP5/Cdc1/Ted1"/>
</dbReference>
<evidence type="ECO:0000256" key="6">
    <source>
        <dbReference type="ARBA" id="ARBA00022801"/>
    </source>
</evidence>
<evidence type="ECO:0000256" key="3">
    <source>
        <dbReference type="ARBA" id="ARBA00008895"/>
    </source>
</evidence>
<sequence length="388" mass="45144">MRHNILLIIETILIASISILWCEIGYYYFVFYFNCSSWPGIGSFGESDGNNLTKMMIIADTHIMGPIKSVKLDKLRREWQMKQAFSISNRIFQPDTIIFLGDLFDEASFSRDEAFQKACNDFDRIFNFDHDKQEFIVIPGNHDVGFHDQMKNVPYLLQRFSRTFMSTESIELSHTPKTQQLNLILTNSMSFYNDSCLYCSQSKGELRQLELYLKQQYDQDPDRYTSPILLGHIPLYRQNDFNCSYPSRIRDKVSKGNIEGEDVLHEIASRSLLTKLKPRISISGHTHMLCHTDHQIETDDARNEAFYEITISSYNHKYAELKPGFLLMTANSTHVFTKHCNTIEEWVVVSIYLATILTIVIRVFLMNRNKFEDEIKLNPSTSGRVEVE</sequence>
<comment type="similarity">
    <text evidence="3">Belongs to the metallophosphoesterase superfamily. MPPE1 family.</text>
</comment>
<evidence type="ECO:0000256" key="1">
    <source>
        <dbReference type="ARBA" id="ARBA00001936"/>
    </source>
</evidence>
<evidence type="ECO:0000256" key="2">
    <source>
        <dbReference type="ARBA" id="ARBA00004141"/>
    </source>
</evidence>
<dbReference type="SUPFAM" id="SSF56300">
    <property type="entry name" value="Metallo-dependent phosphatases"/>
    <property type="match status" value="1"/>
</dbReference>
<keyword evidence="4 10" id="KW-0812">Transmembrane</keyword>
<comment type="cofactor">
    <cofactor evidence="1">
        <name>Mn(2+)</name>
        <dbReference type="ChEBI" id="CHEBI:29035"/>
    </cofactor>
</comment>
<dbReference type="AlphaFoldDB" id="A0A6G1S9G9"/>
<evidence type="ECO:0000256" key="4">
    <source>
        <dbReference type="ARBA" id="ARBA00022692"/>
    </source>
</evidence>
<evidence type="ECO:0000256" key="9">
    <source>
        <dbReference type="ARBA" id="ARBA00023211"/>
    </source>
</evidence>
<name>A0A6G1S9G9_9ACAR</name>
<evidence type="ECO:0000256" key="7">
    <source>
        <dbReference type="ARBA" id="ARBA00022989"/>
    </source>
</evidence>
<protein>
    <submittedName>
        <fullName evidence="12">Metallophosphoesterase 1</fullName>
    </submittedName>
</protein>
<dbReference type="GO" id="GO:0046872">
    <property type="term" value="F:metal ion binding"/>
    <property type="evidence" value="ECO:0007669"/>
    <property type="project" value="UniProtKB-KW"/>
</dbReference>
<keyword evidence="5" id="KW-0479">Metal-binding</keyword>
<proteinExistence type="inferred from homology"/>
<evidence type="ECO:0000256" key="5">
    <source>
        <dbReference type="ARBA" id="ARBA00022723"/>
    </source>
</evidence>
<evidence type="ECO:0000256" key="10">
    <source>
        <dbReference type="SAM" id="Phobius"/>
    </source>
</evidence>
<gene>
    <name evidence="12" type="primary">Mppe1</name>
    <name evidence="12" type="ORF">g.18444</name>
</gene>
<dbReference type="PANTHER" id="PTHR13315:SF0">
    <property type="entry name" value="METALLOPHOSPHOESTERASE 1"/>
    <property type="match status" value="1"/>
</dbReference>
<feature type="transmembrane region" description="Helical" evidence="10">
    <location>
        <begin position="346"/>
        <end position="365"/>
    </location>
</feature>
<reference evidence="12" key="1">
    <citation type="submission" date="2018-10" db="EMBL/GenBank/DDBJ databases">
        <title>Transcriptome assembly of Aceria tosichella (Wheat curl mite) Type 2.</title>
        <authorList>
            <person name="Scully E.D."/>
            <person name="Geib S.M."/>
            <person name="Palmer N.A."/>
            <person name="Gupta A.K."/>
            <person name="Sarath G."/>
            <person name="Tatineni S."/>
        </authorList>
    </citation>
    <scope>NUCLEOTIDE SEQUENCE</scope>
    <source>
        <strain evidence="12">LincolnNE</strain>
    </source>
</reference>
<evidence type="ECO:0000259" key="11">
    <source>
        <dbReference type="Pfam" id="PF00149"/>
    </source>
</evidence>
<dbReference type="EMBL" id="GGYP01002385">
    <property type="protein sequence ID" value="MDE47156.1"/>
    <property type="molecule type" value="Transcribed_RNA"/>
</dbReference>
<dbReference type="InterPro" id="IPR004843">
    <property type="entry name" value="Calcineurin-like_PHP"/>
</dbReference>
<dbReference type="InterPro" id="IPR029052">
    <property type="entry name" value="Metallo-depent_PP-like"/>
</dbReference>
<organism evidence="12">
    <name type="scientific">Aceria tosichella</name>
    <name type="common">wheat curl mite</name>
    <dbReference type="NCBI Taxonomy" id="561515"/>
    <lineage>
        <taxon>Eukaryota</taxon>
        <taxon>Metazoa</taxon>
        <taxon>Ecdysozoa</taxon>
        <taxon>Arthropoda</taxon>
        <taxon>Chelicerata</taxon>
        <taxon>Arachnida</taxon>
        <taxon>Acari</taxon>
        <taxon>Acariformes</taxon>
        <taxon>Trombidiformes</taxon>
        <taxon>Prostigmata</taxon>
        <taxon>Eupodina</taxon>
        <taxon>Eriophyoidea</taxon>
        <taxon>Eriophyidae</taxon>
        <taxon>Eriophyinae</taxon>
        <taxon>Aceriini</taxon>
        <taxon>Aceria</taxon>
    </lineage>
</organism>
<keyword evidence="6" id="KW-0378">Hydrolase</keyword>
<dbReference type="Gene3D" id="3.60.21.10">
    <property type="match status" value="1"/>
</dbReference>
<accession>A0A6G1S9G9</accession>
<feature type="transmembrane region" description="Helical" evidence="10">
    <location>
        <begin position="7"/>
        <end position="29"/>
    </location>
</feature>
<evidence type="ECO:0000313" key="12">
    <source>
        <dbReference type="EMBL" id="MDE47156.1"/>
    </source>
</evidence>
<dbReference type="Pfam" id="PF00149">
    <property type="entry name" value="Metallophos"/>
    <property type="match status" value="1"/>
</dbReference>
<comment type="subcellular location">
    <subcellularLocation>
        <location evidence="2">Membrane</location>
        <topology evidence="2">Multi-pass membrane protein</topology>
    </subcellularLocation>
</comment>